<comment type="caution">
    <text evidence="11">The sequence shown here is derived from an EMBL/GenBank/DDBJ whole genome shotgun (WGS) entry which is preliminary data.</text>
</comment>
<reference evidence="11" key="1">
    <citation type="submission" date="2021-05" db="EMBL/GenBank/DDBJ databases">
        <title>Energy efficiency and biological interactions define the core microbiome of deep oligotrophic groundwater.</title>
        <authorList>
            <person name="Mehrshad M."/>
            <person name="Lopez-Fernandez M."/>
            <person name="Bell E."/>
            <person name="Bernier-Latmani R."/>
            <person name="Bertilsson S."/>
            <person name="Dopson M."/>
        </authorList>
    </citation>
    <scope>NUCLEOTIDE SEQUENCE</scope>
    <source>
        <strain evidence="11">Modern_marine.mb.64</strain>
    </source>
</reference>
<dbReference type="SUPFAM" id="SSF51366">
    <property type="entry name" value="Ribulose-phoshate binding barrel"/>
    <property type="match status" value="1"/>
</dbReference>
<feature type="domain" description="N-(5'phosphoribosyl) anthranilate isomerase (PRAI)" evidence="10">
    <location>
        <begin position="6"/>
        <end position="197"/>
    </location>
</feature>
<evidence type="ECO:0000256" key="6">
    <source>
        <dbReference type="ARBA" id="ARBA00022822"/>
    </source>
</evidence>
<evidence type="ECO:0000256" key="2">
    <source>
        <dbReference type="ARBA" id="ARBA00004664"/>
    </source>
</evidence>
<evidence type="ECO:0000256" key="4">
    <source>
        <dbReference type="ARBA" id="ARBA00022272"/>
    </source>
</evidence>
<dbReference type="InterPro" id="IPR013785">
    <property type="entry name" value="Aldolase_TIM"/>
</dbReference>
<keyword evidence="7 9" id="KW-0057">Aromatic amino acid biosynthesis</keyword>
<evidence type="ECO:0000256" key="9">
    <source>
        <dbReference type="HAMAP-Rule" id="MF_00135"/>
    </source>
</evidence>
<evidence type="ECO:0000313" key="12">
    <source>
        <dbReference type="Proteomes" id="UP000777784"/>
    </source>
</evidence>
<dbReference type="Gene3D" id="3.20.20.70">
    <property type="entry name" value="Aldolase class I"/>
    <property type="match status" value="1"/>
</dbReference>
<dbReference type="Proteomes" id="UP000777784">
    <property type="component" value="Unassembled WGS sequence"/>
</dbReference>
<protein>
    <recommendedName>
        <fullName evidence="4 9">N-(5'-phosphoribosyl)anthranilate isomerase</fullName>
        <shortName evidence="9">PRAI</shortName>
        <ecNumber evidence="3 9">5.3.1.24</ecNumber>
    </recommendedName>
</protein>
<dbReference type="EMBL" id="JAHJDP010000091">
    <property type="protein sequence ID" value="MBU2692413.1"/>
    <property type="molecule type" value="Genomic_DNA"/>
</dbReference>
<dbReference type="InterPro" id="IPR044643">
    <property type="entry name" value="TrpF_fam"/>
</dbReference>
<organism evidence="11 12">
    <name type="scientific">Eiseniibacteriota bacterium</name>
    <dbReference type="NCBI Taxonomy" id="2212470"/>
    <lineage>
        <taxon>Bacteria</taxon>
        <taxon>Candidatus Eiseniibacteriota</taxon>
    </lineage>
</organism>
<keyword evidence="5 9" id="KW-0028">Amino-acid biosynthesis</keyword>
<evidence type="ECO:0000256" key="3">
    <source>
        <dbReference type="ARBA" id="ARBA00012572"/>
    </source>
</evidence>
<dbReference type="PANTHER" id="PTHR42894:SF1">
    <property type="entry name" value="N-(5'-PHOSPHORIBOSYL)ANTHRANILATE ISOMERASE"/>
    <property type="match status" value="1"/>
</dbReference>
<dbReference type="EC" id="5.3.1.24" evidence="3 9"/>
<dbReference type="InterPro" id="IPR001240">
    <property type="entry name" value="PRAI_dom"/>
</dbReference>
<dbReference type="CDD" id="cd00405">
    <property type="entry name" value="PRAI"/>
    <property type="match status" value="1"/>
</dbReference>
<proteinExistence type="inferred from homology"/>
<evidence type="ECO:0000256" key="7">
    <source>
        <dbReference type="ARBA" id="ARBA00023141"/>
    </source>
</evidence>
<evidence type="ECO:0000256" key="1">
    <source>
        <dbReference type="ARBA" id="ARBA00001164"/>
    </source>
</evidence>
<dbReference type="Pfam" id="PF00697">
    <property type="entry name" value="PRAI"/>
    <property type="match status" value="1"/>
</dbReference>
<comment type="catalytic activity">
    <reaction evidence="1 9">
        <text>N-(5-phospho-beta-D-ribosyl)anthranilate = 1-(2-carboxyphenylamino)-1-deoxy-D-ribulose 5-phosphate</text>
        <dbReference type="Rhea" id="RHEA:21540"/>
        <dbReference type="ChEBI" id="CHEBI:18277"/>
        <dbReference type="ChEBI" id="CHEBI:58613"/>
        <dbReference type="EC" id="5.3.1.24"/>
    </reaction>
</comment>
<evidence type="ECO:0000256" key="5">
    <source>
        <dbReference type="ARBA" id="ARBA00022605"/>
    </source>
</evidence>
<name>A0A948RZB6_UNCEI</name>
<evidence type="ECO:0000313" key="11">
    <source>
        <dbReference type="EMBL" id="MBU2692413.1"/>
    </source>
</evidence>
<dbReference type="GO" id="GO:0000162">
    <property type="term" value="P:L-tryptophan biosynthetic process"/>
    <property type="evidence" value="ECO:0007669"/>
    <property type="project" value="UniProtKB-UniRule"/>
</dbReference>
<dbReference type="InterPro" id="IPR011060">
    <property type="entry name" value="RibuloseP-bd_barrel"/>
</dbReference>
<keyword evidence="8 9" id="KW-0413">Isomerase</keyword>
<comment type="pathway">
    <text evidence="2 9">Amino-acid biosynthesis; L-tryptophan biosynthesis; L-tryptophan from chorismate: step 3/5.</text>
</comment>
<keyword evidence="6 9" id="KW-0822">Tryptophan biosynthesis</keyword>
<evidence type="ECO:0000259" key="10">
    <source>
        <dbReference type="Pfam" id="PF00697"/>
    </source>
</evidence>
<dbReference type="GO" id="GO:0004640">
    <property type="term" value="F:phosphoribosylanthranilate isomerase activity"/>
    <property type="evidence" value="ECO:0007669"/>
    <property type="project" value="UniProtKB-UniRule"/>
</dbReference>
<dbReference type="PANTHER" id="PTHR42894">
    <property type="entry name" value="N-(5'-PHOSPHORIBOSYL)ANTHRANILATE ISOMERASE"/>
    <property type="match status" value="1"/>
</dbReference>
<dbReference type="HAMAP" id="MF_00135">
    <property type="entry name" value="PRAI"/>
    <property type="match status" value="1"/>
</dbReference>
<evidence type="ECO:0000256" key="8">
    <source>
        <dbReference type="ARBA" id="ARBA00023235"/>
    </source>
</evidence>
<gene>
    <name evidence="9" type="primary">trpF</name>
    <name evidence="11" type="ORF">KJ970_15930</name>
</gene>
<comment type="similarity">
    <text evidence="9">Belongs to the TrpF family.</text>
</comment>
<dbReference type="AlphaFoldDB" id="A0A948RZB6"/>
<accession>A0A948RZB6</accession>
<sequence length="222" mass="23478">MTCHIKICCIQSQAEAKLAFEAGANSLGLVSEMPDGPGPIPENDIIKIVERAPAGVETVLLTCFTKIDEIFSQHCRVNTKAIQLCAPTTESTRLALKTMLKDVRILQVVHVTGPHAVSEAIQAAIGASAILLDSGGILPGAPQLGGTGLTHDWMISRKIVEISEIPVYLAGGLNPANVAEAIQRVKPFGVDVCSGVRDGVRLNPLKLHTFIGEVRSACQTAL</sequence>